<evidence type="ECO:0008006" key="5">
    <source>
        <dbReference type="Google" id="ProtNLM"/>
    </source>
</evidence>
<keyword evidence="3" id="KW-1185">Reference proteome</keyword>
<dbReference type="SUPFAM" id="SSF54427">
    <property type="entry name" value="NTF2-like"/>
    <property type="match status" value="1"/>
</dbReference>
<dbReference type="InterPro" id="IPR009959">
    <property type="entry name" value="Cyclase_SnoaL-like"/>
</dbReference>
<gene>
    <name evidence="2" type="ORF">EUA04_03010</name>
    <name evidence="1" type="ORF">WN67_07730</name>
</gene>
<dbReference type="AlphaFoldDB" id="A0A0M2K6J1"/>
<dbReference type="STRING" id="1807.MOBUDSM44075_04882"/>
<comment type="caution">
    <text evidence="1">The sequence shown here is derived from an EMBL/GenBank/DDBJ whole genome shotgun (WGS) entry which is preliminary data.</text>
</comment>
<dbReference type="EMBL" id="SDLP01000001">
    <property type="protein sequence ID" value="TDL11964.1"/>
    <property type="molecule type" value="Genomic_DNA"/>
</dbReference>
<organism evidence="1 3">
    <name type="scientific">Mycolicibacterium obuense</name>
    <dbReference type="NCBI Taxonomy" id="1807"/>
    <lineage>
        <taxon>Bacteria</taxon>
        <taxon>Bacillati</taxon>
        <taxon>Actinomycetota</taxon>
        <taxon>Actinomycetes</taxon>
        <taxon>Mycobacteriales</taxon>
        <taxon>Mycobacteriaceae</taxon>
        <taxon>Mycolicibacterium</taxon>
    </lineage>
</organism>
<evidence type="ECO:0000313" key="3">
    <source>
        <dbReference type="Proteomes" id="UP000034150"/>
    </source>
</evidence>
<dbReference type="OrthoDB" id="129343at2"/>
<dbReference type="PATRIC" id="fig|1807.13.peg.2872"/>
<dbReference type="InterPro" id="IPR032710">
    <property type="entry name" value="NTF2-like_dom_sf"/>
</dbReference>
<protein>
    <recommendedName>
        <fullName evidence="5">SnoaL-like polyketide cyclase</fullName>
    </recommendedName>
</protein>
<dbReference type="GO" id="GO:0030638">
    <property type="term" value="P:polyketide metabolic process"/>
    <property type="evidence" value="ECO:0007669"/>
    <property type="project" value="InterPro"/>
</dbReference>
<dbReference type="RefSeq" id="WP_046362431.1">
    <property type="nucleotide sequence ID" value="NZ_CALTXN010000002.1"/>
</dbReference>
<reference evidence="2 4" key="2">
    <citation type="submission" date="2019-01" db="EMBL/GenBank/DDBJ databases">
        <title>High-quality-draft genome sequences of five non-tuberculosis mycobacteriaceae isolated from a nosocomial environment.</title>
        <authorList>
            <person name="Tiago I."/>
            <person name="Alarico S."/>
            <person name="Pereira S.G."/>
            <person name="Coelho C."/>
            <person name="Maranha A."/>
            <person name="Empadinhas N."/>
        </authorList>
    </citation>
    <scope>NUCLEOTIDE SEQUENCE [LARGE SCALE GENOMIC DNA]</scope>
    <source>
        <strain evidence="2 4">22DIII</strain>
    </source>
</reference>
<dbReference type="Pfam" id="PF07366">
    <property type="entry name" value="SnoaL"/>
    <property type="match status" value="1"/>
</dbReference>
<evidence type="ECO:0000313" key="2">
    <source>
        <dbReference type="EMBL" id="TDL11964.1"/>
    </source>
</evidence>
<dbReference type="Gene3D" id="3.10.450.50">
    <property type="match status" value="1"/>
</dbReference>
<evidence type="ECO:0000313" key="4">
    <source>
        <dbReference type="Proteomes" id="UP000294952"/>
    </source>
</evidence>
<accession>A0A0M2K6J1</accession>
<proteinExistence type="predicted"/>
<dbReference type="Proteomes" id="UP000034150">
    <property type="component" value="Unassembled WGS sequence"/>
</dbReference>
<dbReference type="Proteomes" id="UP000294952">
    <property type="component" value="Unassembled WGS sequence"/>
</dbReference>
<dbReference type="EMBL" id="LAUZ02000029">
    <property type="protein sequence ID" value="KKF02584.1"/>
    <property type="molecule type" value="Genomic_DNA"/>
</dbReference>
<reference evidence="1 3" key="1">
    <citation type="submission" date="2015-04" db="EMBL/GenBank/DDBJ databases">
        <title>Genome sequence of Mycobacterium obuense UC1.</title>
        <authorList>
            <person name="Greninger A.L."/>
            <person name="Cunningham G."/>
            <person name="Chiu C.Y."/>
            <person name="Miller S."/>
        </authorList>
    </citation>
    <scope>NUCLEOTIDE SEQUENCE [LARGE SCALE GENOMIC DNA]</scope>
    <source>
        <strain evidence="1 3">UC1</strain>
    </source>
</reference>
<sequence length="148" mass="16679">MMNKPSTPMLYEFELINEAKAQSDAELSELADKICELFTEDVVLEDTSTDDRVKGSQQLHAYVMGLFGPYSNVRIEPTEVIDSVENKVSTMLIEISGDHTGDLYGYPATGRRVKFPAVAIYRCNDDCTKVRHETLAYDTGYIIEQIKN</sequence>
<evidence type="ECO:0000313" key="1">
    <source>
        <dbReference type="EMBL" id="KKF02584.1"/>
    </source>
</evidence>
<name>A0A0M2K6J1_9MYCO</name>